<dbReference type="AlphaFoldDB" id="A0A0B7NCB0"/>
<dbReference type="InterPro" id="IPR010285">
    <property type="entry name" value="DNA_helicase_pif1-like_DEAD"/>
</dbReference>
<dbReference type="GO" id="GO:0006310">
    <property type="term" value="P:DNA recombination"/>
    <property type="evidence" value="ECO:0007669"/>
    <property type="project" value="UniProtKB-KW"/>
</dbReference>
<dbReference type="PANTHER" id="PTHR10492">
    <property type="match status" value="1"/>
</dbReference>
<evidence type="ECO:0000313" key="5">
    <source>
        <dbReference type="Proteomes" id="UP000054107"/>
    </source>
</evidence>
<keyword evidence="1" id="KW-0378">Hydrolase</keyword>
<accession>A0A0B7NCB0</accession>
<dbReference type="InterPro" id="IPR025476">
    <property type="entry name" value="Helitron_helicase-like"/>
</dbReference>
<keyword evidence="1" id="KW-0233">DNA recombination</keyword>
<dbReference type="GO" id="GO:0006281">
    <property type="term" value="P:DNA repair"/>
    <property type="evidence" value="ECO:0007669"/>
    <property type="project" value="UniProtKB-KW"/>
</dbReference>
<name>A0A0B7NCB0_9FUNG</name>
<feature type="domain" description="DNA helicase Pif1-like DEAD-box helicase" evidence="2">
    <location>
        <begin position="495"/>
        <end position="647"/>
    </location>
</feature>
<evidence type="ECO:0000313" key="4">
    <source>
        <dbReference type="EMBL" id="CEP13013.1"/>
    </source>
</evidence>
<protein>
    <recommendedName>
        <fullName evidence="1">ATP-dependent DNA helicase</fullName>
        <ecNumber evidence="1">5.6.2.3</ecNumber>
    </recommendedName>
</protein>
<dbReference type="SUPFAM" id="SSF52540">
    <property type="entry name" value="P-loop containing nucleoside triphosphate hydrolases"/>
    <property type="match status" value="1"/>
</dbReference>
<gene>
    <name evidence="4" type="primary">PARPA_07036.1 scaffold 25231</name>
</gene>
<comment type="catalytic activity">
    <reaction evidence="1">
        <text>ATP + H2O = ADP + phosphate + H(+)</text>
        <dbReference type="Rhea" id="RHEA:13065"/>
        <dbReference type="ChEBI" id="CHEBI:15377"/>
        <dbReference type="ChEBI" id="CHEBI:15378"/>
        <dbReference type="ChEBI" id="CHEBI:30616"/>
        <dbReference type="ChEBI" id="CHEBI:43474"/>
        <dbReference type="ChEBI" id="CHEBI:456216"/>
        <dbReference type="EC" id="5.6.2.3"/>
    </reaction>
</comment>
<dbReference type="PANTHER" id="PTHR10492:SF57">
    <property type="entry name" value="ATP-DEPENDENT DNA HELICASE"/>
    <property type="match status" value="1"/>
</dbReference>
<dbReference type="GO" id="GO:0043139">
    <property type="term" value="F:5'-3' DNA helicase activity"/>
    <property type="evidence" value="ECO:0007669"/>
    <property type="project" value="UniProtKB-EC"/>
</dbReference>
<dbReference type="GO" id="GO:0000723">
    <property type="term" value="P:telomere maintenance"/>
    <property type="evidence" value="ECO:0007669"/>
    <property type="project" value="InterPro"/>
</dbReference>
<dbReference type="InterPro" id="IPR027417">
    <property type="entry name" value="P-loop_NTPase"/>
</dbReference>
<comment type="cofactor">
    <cofactor evidence="1">
        <name>Mg(2+)</name>
        <dbReference type="ChEBI" id="CHEBI:18420"/>
    </cofactor>
</comment>
<dbReference type="EC" id="5.6.2.3" evidence="1"/>
<dbReference type="Pfam" id="PF14214">
    <property type="entry name" value="Helitron_like_N"/>
    <property type="match status" value="1"/>
</dbReference>
<dbReference type="GO" id="GO:0016887">
    <property type="term" value="F:ATP hydrolysis activity"/>
    <property type="evidence" value="ECO:0007669"/>
    <property type="project" value="RHEA"/>
</dbReference>
<evidence type="ECO:0000259" key="2">
    <source>
        <dbReference type="Pfam" id="PF05970"/>
    </source>
</evidence>
<dbReference type="EMBL" id="LN728865">
    <property type="protein sequence ID" value="CEP13013.1"/>
    <property type="molecule type" value="Genomic_DNA"/>
</dbReference>
<dbReference type="Gene3D" id="3.40.50.300">
    <property type="entry name" value="P-loop containing nucleotide triphosphate hydrolases"/>
    <property type="match status" value="1"/>
</dbReference>
<keyword evidence="5" id="KW-1185">Reference proteome</keyword>
<evidence type="ECO:0000256" key="1">
    <source>
        <dbReference type="RuleBase" id="RU363044"/>
    </source>
</evidence>
<keyword evidence="1" id="KW-0067">ATP-binding</keyword>
<keyword evidence="1" id="KW-0227">DNA damage</keyword>
<keyword evidence="1" id="KW-0547">Nucleotide-binding</keyword>
<dbReference type="GO" id="GO:0005524">
    <property type="term" value="F:ATP binding"/>
    <property type="evidence" value="ECO:0007669"/>
    <property type="project" value="UniProtKB-KW"/>
</dbReference>
<dbReference type="OrthoDB" id="2276331at2759"/>
<sequence length="690" mass="78422">MAQPYQDAINLVRRFGKPDLFITFTCNPAWPEIADGLLVHQKPVDRPDLCARVFRQKLNELLDDIKRGLPHCHMLFILNEADKPTSAADVDRIVSAEIPNPETHPLAYETVTTTMVHGPCGLIGPEAKCMENGACSNKYSFRFSEEITLGDCSNITYRRKNIPGRFVMRNHGLTRVDNHWIVTYNLFLAVNYNAHINVEICTQFNYLKYVYKYKYKGHNRAQVHMGEAHQQQDEIKNYLDARYVSAAESCWRLFSFPMHKEFPACQRLDIHLPGERLVYFNEDNTPEQVLSRSVPEGYPDRLAKIQSNPSRKRRSTPESLREFLRAGFDKIIGRMYTVSPKDIEKFHLRMLSMHVPGATSFQDNRTSEGEVHPTFQAAARARGPLEDDTEWSALDHRDSITEYYLHSYQQIRNHATAPLFAISEKMYGHCLLDLNDILADHLYDIRFMEGFHTVFPATDTSKSGNARHSNTFERMHNLMYAEALGADDPGFLPFNESQALVYNTIREAALEENPVLGPRIYFIIDGPGGTGKTFVFNALLDRVRMEGEVAIAVASSGTASLLLKGGRTSHYMFRIPLDVTTTTICEMTPRSEIATFIKRARIIVWDECSMVSKNLIETVNRSFQDIMGNSAPFGGCLTVLGGDFLQVAHYSWRRQICGGEPMSKERQLLAVSSIHEVAHQHACRASYSVE</sequence>
<proteinExistence type="inferred from homology"/>
<feature type="domain" description="Helitron helicase-like" evidence="3">
    <location>
        <begin position="1"/>
        <end position="75"/>
    </location>
</feature>
<evidence type="ECO:0000259" key="3">
    <source>
        <dbReference type="Pfam" id="PF14214"/>
    </source>
</evidence>
<keyword evidence="1" id="KW-0234">DNA repair</keyword>
<comment type="similarity">
    <text evidence="1">Belongs to the helicase family.</text>
</comment>
<dbReference type="Proteomes" id="UP000054107">
    <property type="component" value="Unassembled WGS sequence"/>
</dbReference>
<keyword evidence="1" id="KW-0347">Helicase</keyword>
<reference evidence="4 5" key="1">
    <citation type="submission" date="2014-09" db="EMBL/GenBank/DDBJ databases">
        <authorList>
            <person name="Ellenberger Sabrina"/>
        </authorList>
    </citation>
    <scope>NUCLEOTIDE SEQUENCE [LARGE SCALE GENOMIC DNA]</scope>
    <source>
        <strain evidence="4 5">CBS 412.66</strain>
    </source>
</reference>
<dbReference type="Pfam" id="PF05970">
    <property type="entry name" value="PIF1"/>
    <property type="match status" value="1"/>
</dbReference>
<organism evidence="4 5">
    <name type="scientific">Parasitella parasitica</name>
    <dbReference type="NCBI Taxonomy" id="35722"/>
    <lineage>
        <taxon>Eukaryota</taxon>
        <taxon>Fungi</taxon>
        <taxon>Fungi incertae sedis</taxon>
        <taxon>Mucoromycota</taxon>
        <taxon>Mucoromycotina</taxon>
        <taxon>Mucoromycetes</taxon>
        <taxon>Mucorales</taxon>
        <taxon>Mucorineae</taxon>
        <taxon>Mucoraceae</taxon>
        <taxon>Parasitella</taxon>
    </lineage>
</organism>
<dbReference type="STRING" id="35722.A0A0B7NCB0"/>